<dbReference type="PANTHER" id="PTHR10809:SF6">
    <property type="entry name" value="AT11025P-RELATED"/>
    <property type="match status" value="1"/>
</dbReference>
<dbReference type="GO" id="GO:0033149">
    <property type="term" value="F:FFAT motif binding"/>
    <property type="evidence" value="ECO:0007669"/>
    <property type="project" value="TreeGrafter"/>
</dbReference>
<keyword evidence="4 7" id="KW-1133">Transmembrane helix</keyword>
<dbReference type="Gene3D" id="2.60.40.10">
    <property type="entry name" value="Immunoglobulins"/>
    <property type="match status" value="1"/>
</dbReference>
<evidence type="ECO:0000256" key="2">
    <source>
        <dbReference type="ARBA" id="ARBA00008932"/>
    </source>
</evidence>
<feature type="domain" description="MSP" evidence="8">
    <location>
        <begin position="2"/>
        <end position="122"/>
    </location>
</feature>
<evidence type="ECO:0000256" key="4">
    <source>
        <dbReference type="ARBA" id="ARBA00022989"/>
    </source>
</evidence>
<dbReference type="PROSITE" id="PS50202">
    <property type="entry name" value="MSP"/>
    <property type="match status" value="1"/>
</dbReference>
<evidence type="ECO:0000256" key="6">
    <source>
        <dbReference type="SAM" id="MobiDB-lite"/>
    </source>
</evidence>
<dbReference type="GO" id="GO:0035091">
    <property type="term" value="F:phosphatidylinositol binding"/>
    <property type="evidence" value="ECO:0007669"/>
    <property type="project" value="UniProtKB-ARBA"/>
</dbReference>
<dbReference type="Proteomes" id="UP000092993">
    <property type="component" value="Unassembled WGS sequence"/>
</dbReference>
<evidence type="ECO:0000256" key="1">
    <source>
        <dbReference type="ARBA" id="ARBA00004211"/>
    </source>
</evidence>
<feature type="region of interest" description="Disordered" evidence="6">
    <location>
        <begin position="268"/>
        <end position="304"/>
    </location>
</feature>
<protein>
    <submittedName>
        <fullName evidence="9">Uncharacterized protein C17C9.12</fullName>
    </submittedName>
</protein>
<accession>A0A1C7M3A4</accession>
<dbReference type="GO" id="GO:0001786">
    <property type="term" value="F:phosphatidylserine binding"/>
    <property type="evidence" value="ECO:0007669"/>
    <property type="project" value="UniProtKB-ARBA"/>
</dbReference>
<dbReference type="PANTHER" id="PTHR10809">
    <property type="entry name" value="VESICLE-ASSOCIATED MEMBRANE PROTEIN-ASSOCIATED PROTEIN"/>
    <property type="match status" value="1"/>
</dbReference>
<dbReference type="GO" id="GO:1902647">
    <property type="term" value="P:negative regulation of 1-phosphatidyl-1D-myo-inositol 4,5-bisphosphate biosynthetic process"/>
    <property type="evidence" value="ECO:0007669"/>
    <property type="project" value="UniProtKB-ARBA"/>
</dbReference>
<dbReference type="STRING" id="5627.A0A1C7M3A4"/>
<dbReference type="InterPro" id="IPR000535">
    <property type="entry name" value="MSP_dom"/>
</dbReference>
<dbReference type="GO" id="GO:0140506">
    <property type="term" value="F:endoplasmic reticulum-autophagosome adaptor activity"/>
    <property type="evidence" value="ECO:0007669"/>
    <property type="project" value="UniProtKB-ARBA"/>
</dbReference>
<feature type="transmembrane region" description="Helical" evidence="7">
    <location>
        <begin position="320"/>
        <end position="339"/>
    </location>
</feature>
<dbReference type="GO" id="GO:0007009">
    <property type="term" value="P:plasma membrane organization"/>
    <property type="evidence" value="ECO:0007669"/>
    <property type="project" value="UniProtKB-ARBA"/>
</dbReference>
<keyword evidence="10" id="KW-1185">Reference proteome</keyword>
<dbReference type="GO" id="GO:0160219">
    <property type="term" value="C:cortical endoplasmic reticulum membrane"/>
    <property type="evidence" value="ECO:0007669"/>
    <property type="project" value="UniProtKB-ARBA"/>
</dbReference>
<dbReference type="EMBL" id="LUGG01000011">
    <property type="protein sequence ID" value="OBZ71443.1"/>
    <property type="molecule type" value="Genomic_DNA"/>
</dbReference>
<dbReference type="GO" id="GO:0061709">
    <property type="term" value="P:reticulophagy"/>
    <property type="evidence" value="ECO:0007669"/>
    <property type="project" value="UniProtKB-ARBA"/>
</dbReference>
<feature type="compositionally biased region" description="Polar residues" evidence="6">
    <location>
        <begin position="295"/>
        <end position="304"/>
    </location>
</feature>
<dbReference type="InterPro" id="IPR016763">
    <property type="entry name" value="VAP"/>
</dbReference>
<gene>
    <name evidence="9" type="ORF">A0H81_08768</name>
</gene>
<evidence type="ECO:0000313" key="10">
    <source>
        <dbReference type="Proteomes" id="UP000092993"/>
    </source>
</evidence>
<comment type="caution">
    <text evidence="9">The sequence shown here is derived from an EMBL/GenBank/DDBJ whole genome shotgun (WGS) entry which is preliminary data.</text>
</comment>
<dbReference type="SUPFAM" id="SSF49354">
    <property type="entry name" value="PapD-like"/>
    <property type="match status" value="1"/>
</dbReference>
<reference evidence="9 10" key="1">
    <citation type="submission" date="2016-03" db="EMBL/GenBank/DDBJ databases">
        <title>Whole genome sequencing of Grifola frondosa 9006-11.</title>
        <authorList>
            <person name="Min B."/>
            <person name="Park H."/>
            <person name="Kim J.-G."/>
            <person name="Cho H."/>
            <person name="Oh Y.-L."/>
            <person name="Kong W.-S."/>
            <person name="Choi I.-G."/>
        </authorList>
    </citation>
    <scope>NUCLEOTIDE SEQUENCE [LARGE SCALE GENOMIC DNA]</scope>
    <source>
        <strain evidence="9 10">9006-11</strain>
    </source>
</reference>
<dbReference type="FunFam" id="2.60.40.10:FF:000813">
    <property type="entry name" value="Vesicle-associated protein 1-1"/>
    <property type="match status" value="1"/>
</dbReference>
<dbReference type="AlphaFoldDB" id="A0A1C7M3A4"/>
<evidence type="ECO:0000256" key="3">
    <source>
        <dbReference type="ARBA" id="ARBA00022692"/>
    </source>
</evidence>
<keyword evidence="3 7" id="KW-0812">Transmembrane</keyword>
<dbReference type="GO" id="GO:0090158">
    <property type="term" value="P:endoplasmic reticulum membrane organization"/>
    <property type="evidence" value="ECO:0007669"/>
    <property type="project" value="TreeGrafter"/>
</dbReference>
<dbReference type="InterPro" id="IPR013783">
    <property type="entry name" value="Ig-like_fold"/>
</dbReference>
<dbReference type="OMA" id="FNRPFTQ"/>
<feature type="compositionally biased region" description="Basic and acidic residues" evidence="6">
    <location>
        <begin position="164"/>
        <end position="188"/>
    </location>
</feature>
<evidence type="ECO:0000256" key="5">
    <source>
        <dbReference type="ARBA" id="ARBA00023136"/>
    </source>
</evidence>
<dbReference type="GO" id="GO:0061817">
    <property type="term" value="P:endoplasmic reticulum-plasma membrane tethering"/>
    <property type="evidence" value="ECO:0007669"/>
    <property type="project" value="UniProtKB-ARBA"/>
</dbReference>
<evidence type="ECO:0000259" key="8">
    <source>
        <dbReference type="PROSITE" id="PS50202"/>
    </source>
</evidence>
<sequence length="340" mass="37064">MSVSLNPGTALGFNRPLTQHVRRSLAITNNNAQPVAFKVKTTAPKLYCVRPNSGRVEPGETVEVQVMLQAMKEEPALSAKCKDKFLIQSTAITPEKESMSLQDIWNDGSEEVHSQKLRVVYLPPEGQTVPEEEEGGHMSMLVPPSVMGDTRFLTMRRGMPEGNGHVEGREHSGEESFEGQHHEEEVHADASSTPPPDVARREELAPQEPAPQSEERGEGIGIVNVNILGTTPPSPPAPLAPISEPNAELVEKLHNAQAEIERLRNIISSMPEPSTAPTTTTTSPADLRRRRPYSDDTSSLDGQTDVGSYVEDALVQPDGVPLQVVILIALGVFVTTYLFF</sequence>
<comment type="subcellular location">
    <subcellularLocation>
        <location evidence="1">Membrane</location>
        <topology evidence="1">Single-pass type IV membrane protein</topology>
    </subcellularLocation>
</comment>
<proteinExistence type="inferred from homology"/>
<dbReference type="PIRSF" id="PIRSF019693">
    <property type="entry name" value="VAMP-associated"/>
    <property type="match status" value="1"/>
</dbReference>
<feature type="compositionally biased region" description="Low complexity" evidence="6">
    <location>
        <begin position="268"/>
        <end position="284"/>
    </location>
</feature>
<dbReference type="GO" id="GO:0005886">
    <property type="term" value="C:plasma membrane"/>
    <property type="evidence" value="ECO:0007669"/>
    <property type="project" value="TreeGrafter"/>
</dbReference>
<dbReference type="InterPro" id="IPR008962">
    <property type="entry name" value="PapD-like_sf"/>
</dbReference>
<evidence type="ECO:0000313" key="9">
    <source>
        <dbReference type="EMBL" id="OBZ71443.1"/>
    </source>
</evidence>
<dbReference type="GO" id="GO:0160214">
    <property type="term" value="F:endoplasmic reticulum-plasma membrane adaptor activity"/>
    <property type="evidence" value="ECO:0007669"/>
    <property type="project" value="UniProtKB-ARBA"/>
</dbReference>
<evidence type="ECO:0000256" key="7">
    <source>
        <dbReference type="SAM" id="Phobius"/>
    </source>
</evidence>
<keyword evidence="5 7" id="KW-0472">Membrane</keyword>
<feature type="region of interest" description="Disordered" evidence="6">
    <location>
        <begin position="155"/>
        <end position="218"/>
    </location>
</feature>
<dbReference type="GO" id="GO:0051685">
    <property type="term" value="P:maintenance of ER location"/>
    <property type="evidence" value="ECO:0007669"/>
    <property type="project" value="UniProtKB-ARBA"/>
</dbReference>
<dbReference type="Pfam" id="PF00635">
    <property type="entry name" value="Motile_Sperm"/>
    <property type="match status" value="1"/>
</dbReference>
<name>A0A1C7M3A4_GRIFR</name>
<organism evidence="9 10">
    <name type="scientific">Grifola frondosa</name>
    <name type="common">Maitake</name>
    <name type="synonym">Polyporus frondosus</name>
    <dbReference type="NCBI Taxonomy" id="5627"/>
    <lineage>
        <taxon>Eukaryota</taxon>
        <taxon>Fungi</taxon>
        <taxon>Dikarya</taxon>
        <taxon>Basidiomycota</taxon>
        <taxon>Agaricomycotina</taxon>
        <taxon>Agaricomycetes</taxon>
        <taxon>Polyporales</taxon>
        <taxon>Grifolaceae</taxon>
        <taxon>Grifola</taxon>
    </lineage>
</organism>
<dbReference type="OrthoDB" id="264603at2759"/>
<comment type="similarity">
    <text evidence="2">Belongs to the VAMP-associated protein (VAP) (TC 9.B.17) family.</text>
</comment>